<dbReference type="EMBL" id="GDIQ01012339">
    <property type="protein sequence ID" value="JAN82398.1"/>
    <property type="molecule type" value="Transcribed_RNA"/>
</dbReference>
<sequence>MDTDYGVSFAGEQTVSEILWRIGDQESRTEPIGNFLNGVRAPSITFSVQFLLIVNDRSINSLNRDRNRD</sequence>
<proteinExistence type="predicted"/>
<dbReference type="EMBL" id="LRGB01002121">
    <property type="protein sequence ID" value="KZS09000.1"/>
    <property type="molecule type" value="Genomic_DNA"/>
</dbReference>
<name>A0A0P6HYN9_9CRUS</name>
<protein>
    <submittedName>
        <fullName evidence="1">Uncharacterized protein</fullName>
    </submittedName>
</protein>
<accession>A0A0P6HYN9</accession>
<reference evidence="2 3" key="2">
    <citation type="submission" date="2016-03" db="EMBL/GenBank/DDBJ databases">
        <title>EvidentialGene: Evidence-directed Construction of Genes on Genomes.</title>
        <authorList>
            <person name="Gilbert D.G."/>
            <person name="Choi J.-H."/>
            <person name="Mockaitis K."/>
            <person name="Colbourne J."/>
            <person name="Pfrender M."/>
        </authorList>
    </citation>
    <scope>NUCLEOTIDE SEQUENCE [LARGE SCALE GENOMIC DNA]</scope>
    <source>
        <strain evidence="2 3">Xinb3</strain>
        <tissue evidence="2">Complete organism</tissue>
    </source>
</reference>
<gene>
    <name evidence="2" type="ORF">APZ42_026754</name>
</gene>
<evidence type="ECO:0000313" key="2">
    <source>
        <dbReference type="EMBL" id="KZS09000.1"/>
    </source>
</evidence>
<dbReference type="Proteomes" id="UP000076858">
    <property type="component" value="Unassembled WGS sequence"/>
</dbReference>
<reference evidence="1" key="1">
    <citation type="submission" date="2015-10" db="EMBL/GenBank/DDBJ databases">
        <title>EvidentialGene: Evidence-directed Construction of Complete mRNA Transcriptomes without Genomes.</title>
        <authorList>
            <person name="Gilbert D.G."/>
        </authorList>
    </citation>
    <scope>NUCLEOTIDE SEQUENCE</scope>
</reference>
<evidence type="ECO:0000313" key="1">
    <source>
        <dbReference type="EMBL" id="JAN82398.1"/>
    </source>
</evidence>
<dbReference type="AlphaFoldDB" id="A0A0P6HYN9"/>
<evidence type="ECO:0000313" key="3">
    <source>
        <dbReference type="Proteomes" id="UP000076858"/>
    </source>
</evidence>
<keyword evidence="3" id="KW-1185">Reference proteome</keyword>
<organism evidence="1">
    <name type="scientific">Daphnia magna</name>
    <dbReference type="NCBI Taxonomy" id="35525"/>
    <lineage>
        <taxon>Eukaryota</taxon>
        <taxon>Metazoa</taxon>
        <taxon>Ecdysozoa</taxon>
        <taxon>Arthropoda</taxon>
        <taxon>Crustacea</taxon>
        <taxon>Branchiopoda</taxon>
        <taxon>Diplostraca</taxon>
        <taxon>Cladocera</taxon>
        <taxon>Anomopoda</taxon>
        <taxon>Daphniidae</taxon>
        <taxon>Daphnia</taxon>
    </lineage>
</organism>